<comment type="caution">
    <text evidence="8">The sequence shown here is derived from an EMBL/GenBank/DDBJ whole genome shotgun (WGS) entry which is preliminary data.</text>
</comment>
<comment type="subcellular location">
    <subcellularLocation>
        <location evidence="5">Secreted</location>
    </subcellularLocation>
    <subcellularLocation>
        <location evidence="5">Bacterial flagellum</location>
    </subcellularLocation>
</comment>
<protein>
    <recommendedName>
        <fullName evidence="5">Flagellar hook-associated protein 2</fullName>
        <shortName evidence="5">HAP2</shortName>
    </recommendedName>
    <alternativeName>
        <fullName evidence="5">Flagellar cap protein</fullName>
    </alternativeName>
</protein>
<feature type="domain" description="Flagellar hook-associated protein 2 N-terminal" evidence="6">
    <location>
        <begin position="16"/>
        <end position="112"/>
    </location>
</feature>
<proteinExistence type="inferred from homology"/>
<evidence type="ECO:0000256" key="3">
    <source>
        <dbReference type="ARBA" id="ARBA00023054"/>
    </source>
</evidence>
<evidence type="ECO:0000256" key="2">
    <source>
        <dbReference type="ARBA" id="ARBA00011255"/>
    </source>
</evidence>
<dbReference type="AlphaFoldDB" id="D6STX1"/>
<dbReference type="GO" id="GO:0009421">
    <property type="term" value="C:bacterial-type flagellum filament cap"/>
    <property type="evidence" value="ECO:0007669"/>
    <property type="project" value="InterPro"/>
</dbReference>
<dbReference type="GO" id="GO:0007155">
    <property type="term" value="P:cell adhesion"/>
    <property type="evidence" value="ECO:0007669"/>
    <property type="project" value="InterPro"/>
</dbReference>
<gene>
    <name evidence="8" type="ORF">Dthio_PD1479</name>
</gene>
<sequence length="577" mass="64804">MPDLTSGQIRFDGLGSGMDFDQIVNQMVQIEGRRIQRLQQDMQQEQVKMEASQELQNSMVSMRSEMDSMNTLDDFFIRSAESGQESVASASADSSAEEGSYNLEVGQLARNHIMFSNEGFEETDDVVNSSGETRTFSYQYGPEEGEDAHERVDLEVPEGTTLQGLVELINEDPDNPGVRATLINDGNEYFLQLKGMDQGADYKVEIKDEETDLDGFKADDFDTSQEAQNSKIKVDGWPRDEVDEDGEVTEERWIERDSNSVDDVIEGVTLNLYETGETQITVSDDHEAIKEQVQEFVDSVNNVLAMMQGVSRIEEDEEAEDDDMAGPQTSLLTGNYGVRMVQDRIRDVLASAGVGFDRDDDPFPNLGSIGISTVTDEEEEDYGLLRLDESRLDEVLDEDPQAVAEIFSADNEPSTDTSDFRFASQIEGTTRPGLYDVSYTMENGEITNAYIDGEEARFDNQEMTISSRSGDSRGLVIRVDNLSDGEYQGNVRLKQGKAGELSDAVREMTDPESGTFKIMERGYESTIQSLERSIESEQSRLSSYERHLRNRFARTEEMLGRYEGMQQSIFQMRQQLG</sequence>
<reference evidence="8" key="1">
    <citation type="submission" date="2010-05" db="EMBL/GenBank/DDBJ databases">
        <title>The draft genome of Desulfonatronospira thiodismutans ASO3-1.</title>
        <authorList>
            <consortium name="US DOE Joint Genome Institute (JGI-PGF)"/>
            <person name="Lucas S."/>
            <person name="Copeland A."/>
            <person name="Lapidus A."/>
            <person name="Cheng J.-F."/>
            <person name="Bruce D."/>
            <person name="Goodwin L."/>
            <person name="Pitluck S."/>
            <person name="Chertkov O."/>
            <person name="Brettin T."/>
            <person name="Detter J.C."/>
            <person name="Han C."/>
            <person name="Land M.L."/>
            <person name="Hauser L."/>
            <person name="Kyrpides N."/>
            <person name="Mikhailova N."/>
            <person name="Muyzer G."/>
            <person name="Woyke T."/>
        </authorList>
    </citation>
    <scope>NUCLEOTIDE SEQUENCE [LARGE SCALE GENOMIC DNA]</scope>
    <source>
        <strain evidence="8">ASO3-1</strain>
    </source>
</reference>
<dbReference type="OrthoDB" id="5484186at2"/>
<evidence type="ECO:0000313" key="9">
    <source>
        <dbReference type="Proteomes" id="UP000005496"/>
    </source>
</evidence>
<dbReference type="InterPro" id="IPR003481">
    <property type="entry name" value="FliD_N"/>
</dbReference>
<organism evidence="8 9">
    <name type="scientific">Desulfonatronospira thiodismutans ASO3-1</name>
    <dbReference type="NCBI Taxonomy" id="555779"/>
    <lineage>
        <taxon>Bacteria</taxon>
        <taxon>Pseudomonadati</taxon>
        <taxon>Thermodesulfobacteriota</taxon>
        <taxon>Desulfovibrionia</taxon>
        <taxon>Desulfovibrionales</taxon>
        <taxon>Desulfonatronovibrionaceae</taxon>
        <taxon>Desulfonatronospira</taxon>
    </lineage>
</organism>
<evidence type="ECO:0000313" key="8">
    <source>
        <dbReference type="EMBL" id="EFI34137.1"/>
    </source>
</evidence>
<dbReference type="InterPro" id="IPR010809">
    <property type="entry name" value="FliD_C"/>
</dbReference>
<evidence type="ECO:0000256" key="5">
    <source>
        <dbReference type="RuleBase" id="RU362066"/>
    </source>
</evidence>
<evidence type="ECO:0000256" key="4">
    <source>
        <dbReference type="ARBA" id="ARBA00023143"/>
    </source>
</evidence>
<name>D6STX1_9BACT</name>
<dbReference type="eggNOG" id="COG1345">
    <property type="taxonomic scope" value="Bacteria"/>
</dbReference>
<feature type="domain" description="Flagellar hook-associated protein 2 C-terminal" evidence="7">
    <location>
        <begin position="227"/>
        <end position="440"/>
    </location>
</feature>
<dbReference type="Pfam" id="PF02465">
    <property type="entry name" value="FliD_N"/>
    <property type="match status" value="1"/>
</dbReference>
<keyword evidence="8" id="KW-0969">Cilium</keyword>
<dbReference type="RefSeq" id="WP_008871486.1">
    <property type="nucleotide sequence ID" value="NZ_ACJN02000003.1"/>
</dbReference>
<dbReference type="GO" id="GO:0009424">
    <property type="term" value="C:bacterial-type flagellum hook"/>
    <property type="evidence" value="ECO:0007669"/>
    <property type="project" value="UniProtKB-UniRule"/>
</dbReference>
<comment type="function">
    <text evidence="5">Required for morphogenesis and for the elongation of the flagellar filament by facilitating polymerization of the flagellin monomers at the tip of growing filament. Forms a capping structure, which prevents flagellin subunits (transported through the central channel of the flagellum) from leaking out without polymerization at the distal end.</text>
</comment>
<keyword evidence="3" id="KW-0175">Coiled coil</keyword>
<dbReference type="GO" id="GO:0071973">
    <property type="term" value="P:bacterial-type flagellum-dependent cell motility"/>
    <property type="evidence" value="ECO:0007669"/>
    <property type="project" value="TreeGrafter"/>
</dbReference>
<dbReference type="GO" id="GO:0005576">
    <property type="term" value="C:extracellular region"/>
    <property type="evidence" value="ECO:0007669"/>
    <property type="project" value="UniProtKB-SubCell"/>
</dbReference>
<comment type="subunit">
    <text evidence="2 5">Homopentamer.</text>
</comment>
<dbReference type="EMBL" id="ACJN02000003">
    <property type="protein sequence ID" value="EFI34137.1"/>
    <property type="molecule type" value="Genomic_DNA"/>
</dbReference>
<comment type="similarity">
    <text evidence="1 5">Belongs to the FliD family.</text>
</comment>
<evidence type="ECO:0000256" key="1">
    <source>
        <dbReference type="ARBA" id="ARBA00009764"/>
    </source>
</evidence>
<evidence type="ECO:0000259" key="7">
    <source>
        <dbReference type="Pfam" id="PF07195"/>
    </source>
</evidence>
<evidence type="ECO:0000259" key="6">
    <source>
        <dbReference type="Pfam" id="PF02465"/>
    </source>
</evidence>
<keyword evidence="8" id="KW-0282">Flagellum</keyword>
<accession>D6STX1</accession>
<keyword evidence="4 5" id="KW-0975">Bacterial flagellum</keyword>
<keyword evidence="5" id="KW-0964">Secreted</keyword>
<dbReference type="InterPro" id="IPR040026">
    <property type="entry name" value="FliD"/>
</dbReference>
<dbReference type="PANTHER" id="PTHR30288">
    <property type="entry name" value="FLAGELLAR CAP/ASSEMBLY PROTEIN FLID"/>
    <property type="match status" value="1"/>
</dbReference>
<keyword evidence="9" id="KW-1185">Reference proteome</keyword>
<keyword evidence="8" id="KW-0966">Cell projection</keyword>
<dbReference type="PANTHER" id="PTHR30288:SF0">
    <property type="entry name" value="FLAGELLAR HOOK-ASSOCIATED PROTEIN 2"/>
    <property type="match status" value="1"/>
</dbReference>
<dbReference type="Proteomes" id="UP000005496">
    <property type="component" value="Unassembled WGS sequence"/>
</dbReference>
<dbReference type="Pfam" id="PF07195">
    <property type="entry name" value="FliD_C"/>
    <property type="match status" value="1"/>
</dbReference>